<dbReference type="RefSeq" id="WP_285984500.1">
    <property type="nucleotide sequence ID" value="NZ_JASVDS010000008.1"/>
</dbReference>
<sequence>MKRPCFPSKWLSKLELERRALLIQLGGYENKGELIFYSESGKLHLAAVTARKERIAKMAALSATATTH</sequence>
<gene>
    <name evidence="1" type="ORF">QRD43_21155</name>
</gene>
<evidence type="ECO:0000313" key="2">
    <source>
        <dbReference type="Proteomes" id="UP001238603"/>
    </source>
</evidence>
<comment type="caution">
    <text evidence="1">The sequence shown here is derived from an EMBL/GenBank/DDBJ whole genome shotgun (WGS) entry which is preliminary data.</text>
</comment>
<organism evidence="1 2">
    <name type="scientific">Roseateles subflavus</name>
    <dbReference type="NCBI Taxonomy" id="3053353"/>
    <lineage>
        <taxon>Bacteria</taxon>
        <taxon>Pseudomonadati</taxon>
        <taxon>Pseudomonadota</taxon>
        <taxon>Betaproteobacteria</taxon>
        <taxon>Burkholderiales</taxon>
        <taxon>Sphaerotilaceae</taxon>
        <taxon>Roseateles</taxon>
    </lineage>
</organism>
<name>A0ABT7LRT1_9BURK</name>
<dbReference type="Proteomes" id="UP001238603">
    <property type="component" value="Unassembled WGS sequence"/>
</dbReference>
<dbReference type="EMBL" id="JASVDS010000008">
    <property type="protein sequence ID" value="MDL5034425.1"/>
    <property type="molecule type" value="Genomic_DNA"/>
</dbReference>
<evidence type="ECO:0000313" key="1">
    <source>
        <dbReference type="EMBL" id="MDL5034425.1"/>
    </source>
</evidence>
<reference evidence="1 2" key="1">
    <citation type="submission" date="2023-06" db="EMBL/GenBank/DDBJ databases">
        <title>Pelomonas sp. APW6 16S ribosomal RNA gene genome sequencing and assembly.</title>
        <authorList>
            <person name="Woo H."/>
        </authorList>
    </citation>
    <scope>NUCLEOTIDE SEQUENCE [LARGE SCALE GENOMIC DNA]</scope>
    <source>
        <strain evidence="1 2">APW6</strain>
    </source>
</reference>
<proteinExistence type="predicted"/>
<accession>A0ABT7LRT1</accession>
<keyword evidence="2" id="KW-1185">Reference proteome</keyword>
<protein>
    <submittedName>
        <fullName evidence="1">Uncharacterized protein</fullName>
    </submittedName>
</protein>